<dbReference type="Gene3D" id="3.90.25.10">
    <property type="entry name" value="UDP-galactose 4-epimerase, domain 1"/>
    <property type="match status" value="2"/>
</dbReference>
<evidence type="ECO:0000256" key="1">
    <source>
        <dbReference type="ARBA" id="ARBA00007637"/>
    </source>
</evidence>
<comment type="caution">
    <text evidence="3">The sequence shown here is derived from an EMBL/GenBank/DDBJ whole genome shotgun (WGS) entry which is preliminary data.</text>
</comment>
<organism evidence="3 4">
    <name type="scientific">candidate division TA06 bacterium</name>
    <dbReference type="NCBI Taxonomy" id="2250710"/>
    <lineage>
        <taxon>Bacteria</taxon>
        <taxon>Bacteria division TA06</taxon>
    </lineage>
</organism>
<dbReference type="Pfam" id="PF01370">
    <property type="entry name" value="Epimerase"/>
    <property type="match status" value="1"/>
</dbReference>
<evidence type="ECO:0000259" key="2">
    <source>
        <dbReference type="Pfam" id="PF01370"/>
    </source>
</evidence>
<proteinExistence type="inferred from homology"/>
<name>A0A660SBC7_UNCT6</name>
<dbReference type="AlphaFoldDB" id="A0A660SBC7"/>
<dbReference type="CDD" id="cd05260">
    <property type="entry name" value="GDP_MD_SDR_e"/>
    <property type="match status" value="1"/>
</dbReference>
<accession>A0A660SBC7</accession>
<dbReference type="Gene3D" id="3.40.50.720">
    <property type="entry name" value="NAD(P)-binding Rossmann-like Domain"/>
    <property type="match status" value="1"/>
</dbReference>
<feature type="domain" description="NAD-dependent epimerase/dehydratase" evidence="2">
    <location>
        <begin position="8"/>
        <end position="274"/>
    </location>
</feature>
<dbReference type="InterPro" id="IPR001509">
    <property type="entry name" value="Epimerase_deHydtase"/>
</dbReference>
<dbReference type="SUPFAM" id="SSF51735">
    <property type="entry name" value="NAD(P)-binding Rossmann-fold domains"/>
    <property type="match status" value="1"/>
</dbReference>
<dbReference type="EMBL" id="QNBC01000002">
    <property type="protein sequence ID" value="RKX68155.1"/>
    <property type="molecule type" value="Genomic_DNA"/>
</dbReference>
<comment type="similarity">
    <text evidence="1">Belongs to the NAD(P)-dependent epimerase/dehydratase family.</text>
</comment>
<sequence length="406" mass="46049">MQYKNKRVFITGIGGFVGSYLARELIKHGATVSGLINVEFDGKEPKNLKEKHILKNVKLIEGDLLDRQSIIKALKTTKPDYIFHLAAQSSVFKSFINPVETFEINVKGTGNLLESIRSTNKKPRVLFTGTSEEYGFVAINHEQVSRYLKLHKTIFPFPERYPEIPVNESNPFRPMSPYAVSKIACDLMMRDYYNSFGIPTIVARAFNHEGKGRGPNFVTSVITSQVAKLFLGKINSIKIGNVNALRDWSHVLDVVKGYMLLLDKGTPGDVYNIGSGRANSVLTYILIALETAGYKVISLHSIENDKTIDHPLEKDNGNMFGFRFYRTKTDRLIMDGELEFSIEDKGIIIETDKGNVKITFDRERFRPSDIPIIICDNSKIKKLGFKVKHSLRDIIKEQVKFYINNE</sequence>
<protein>
    <submittedName>
        <fullName evidence="3">GDP-mannose 4,6 dehydratase</fullName>
    </submittedName>
</protein>
<dbReference type="InterPro" id="IPR036291">
    <property type="entry name" value="NAD(P)-bd_dom_sf"/>
</dbReference>
<gene>
    <name evidence="3" type="ORF">DRP44_00320</name>
</gene>
<dbReference type="Proteomes" id="UP000282321">
    <property type="component" value="Unassembled WGS sequence"/>
</dbReference>
<evidence type="ECO:0000313" key="4">
    <source>
        <dbReference type="Proteomes" id="UP000282321"/>
    </source>
</evidence>
<evidence type="ECO:0000313" key="3">
    <source>
        <dbReference type="EMBL" id="RKX68155.1"/>
    </source>
</evidence>
<reference evidence="3 4" key="1">
    <citation type="submission" date="2018-06" db="EMBL/GenBank/DDBJ databases">
        <title>Extensive metabolic versatility and redundancy in microbially diverse, dynamic hydrothermal sediments.</title>
        <authorList>
            <person name="Dombrowski N."/>
            <person name="Teske A."/>
            <person name="Baker B.J."/>
        </authorList>
    </citation>
    <scope>NUCLEOTIDE SEQUENCE [LARGE SCALE GENOMIC DNA]</scope>
    <source>
        <strain evidence="3">B35_G9</strain>
    </source>
</reference>
<dbReference type="PANTHER" id="PTHR43000">
    <property type="entry name" value="DTDP-D-GLUCOSE 4,6-DEHYDRATASE-RELATED"/>
    <property type="match status" value="1"/>
</dbReference>